<evidence type="ECO:0000313" key="5">
    <source>
        <dbReference type="Proteomes" id="UP000032431"/>
    </source>
</evidence>
<feature type="domain" description="CRISPR type III-associated protein" evidence="3">
    <location>
        <begin position="9"/>
        <end position="154"/>
    </location>
</feature>
<reference evidence="5" key="1">
    <citation type="submission" date="2014-07" db="EMBL/GenBank/DDBJ databases">
        <authorList>
            <person name="Wibberg D."/>
        </authorList>
    </citation>
    <scope>NUCLEOTIDE SEQUENCE [LARGE SCALE GENOMIC DNA]</scope>
    <source>
        <strain evidence="5">DG5</strain>
    </source>
</reference>
<dbReference type="GO" id="GO:0051607">
    <property type="term" value="P:defense response to virus"/>
    <property type="evidence" value="ECO:0007669"/>
    <property type="project" value="UniProtKB-KW"/>
</dbReference>
<dbReference type="Pfam" id="PF03787">
    <property type="entry name" value="RAMPs"/>
    <property type="match status" value="1"/>
</dbReference>
<evidence type="ECO:0000256" key="1">
    <source>
        <dbReference type="ARBA" id="ARBA00023118"/>
    </source>
</evidence>
<gene>
    <name evidence="4" type="ORF">CCDG5_1208</name>
</gene>
<dbReference type="InterPro" id="IPR005537">
    <property type="entry name" value="RAMP_III_fam"/>
</dbReference>
<evidence type="ECO:0000259" key="3">
    <source>
        <dbReference type="Pfam" id="PF03787"/>
    </source>
</evidence>
<keyword evidence="5" id="KW-1185">Reference proteome</keyword>
<dbReference type="PATRIC" id="fig|29343.3.peg.1272"/>
<name>A0A078KPC8_9FIRM</name>
<dbReference type="EMBL" id="LM995447">
    <property type="protein sequence ID" value="CDZ24323.1"/>
    <property type="molecule type" value="Genomic_DNA"/>
</dbReference>
<keyword evidence="1" id="KW-0051">Antiviral defense</keyword>
<dbReference type="STRING" id="29343.CCDG5_1208"/>
<organism evidence="4 5">
    <name type="scientific">[Clostridium] cellulosi</name>
    <dbReference type="NCBI Taxonomy" id="29343"/>
    <lineage>
        <taxon>Bacteria</taxon>
        <taxon>Bacillati</taxon>
        <taxon>Bacillota</taxon>
        <taxon>Clostridia</taxon>
        <taxon>Eubacteriales</taxon>
        <taxon>Oscillospiraceae</taxon>
        <taxon>Oscillospiraceae incertae sedis</taxon>
    </lineage>
</organism>
<accession>A0A078KPC8</accession>
<protein>
    <recommendedName>
        <fullName evidence="3">CRISPR type III-associated protein domain-containing protein</fullName>
    </recommendedName>
</protein>
<feature type="region of interest" description="Disordered" evidence="2">
    <location>
        <begin position="291"/>
        <end position="313"/>
    </location>
</feature>
<proteinExistence type="predicted"/>
<dbReference type="OrthoDB" id="190500at2"/>
<dbReference type="AlphaFoldDB" id="A0A078KPC8"/>
<evidence type="ECO:0000313" key="4">
    <source>
        <dbReference type="EMBL" id="CDZ24323.1"/>
    </source>
</evidence>
<dbReference type="HOGENOM" id="CLU_050338_0_0_9"/>
<dbReference type="KEGG" id="ccel:CCDG5_1208"/>
<evidence type="ECO:0000256" key="2">
    <source>
        <dbReference type="SAM" id="MobiDB-lite"/>
    </source>
</evidence>
<sequence>MMTEIPIKTLKVISPMFSHGNNDKLEPRPTELKGLLRNTYRIANPYFDSKTLYQHEVERFGGQLKENGEELAKPSPLRIQILDLDSNKESWYEEKFLLFHKKSPKRLCYKFGKVFNVKFETTYSYLKQWYEDLINLALLIGGIGKRTRRGRGCMTTDELSKISYEDLPEYTVKLLNNVCEKKAYVVNGERDIILQNPSDNDKPDNDRPYIKKIHFGSPLLKKTKDCIKEYLKKVDFASHNTKLDFRNSYVLGDVDNGFHFASSVIVSLAEVNEGIVPVYTFLNFVPSKKFENKPKNQKNGYNPTKKQDNEKTKWDNIQDAFVDKIEKGDEK</sequence>
<dbReference type="Proteomes" id="UP000032431">
    <property type="component" value="Chromosome I"/>
</dbReference>